<dbReference type="Proteomes" id="UP000092583">
    <property type="component" value="Unassembled WGS sequence"/>
</dbReference>
<keyword evidence="3" id="KW-1185">Reference proteome</keyword>
<keyword evidence="1" id="KW-0732">Signal</keyword>
<dbReference type="InterPro" id="IPR038765">
    <property type="entry name" value="Papain-like_cys_pep_sf"/>
</dbReference>
<accession>A0A1B9IP15</accession>
<reference evidence="2 3" key="1">
    <citation type="submission" date="2013-07" db="EMBL/GenBank/DDBJ databases">
        <title>The Genome Sequence of Kwoniella mangroviensis CBS10435.</title>
        <authorList>
            <consortium name="The Broad Institute Genome Sequencing Platform"/>
            <person name="Cuomo C."/>
            <person name="Litvintseva A."/>
            <person name="Chen Y."/>
            <person name="Heitman J."/>
            <person name="Sun S."/>
            <person name="Springer D."/>
            <person name="Dromer F."/>
            <person name="Young S.K."/>
            <person name="Zeng Q."/>
            <person name="Gargeya S."/>
            <person name="Fitzgerald M."/>
            <person name="Abouelleil A."/>
            <person name="Alvarado L."/>
            <person name="Berlin A.M."/>
            <person name="Chapman S.B."/>
            <person name="Dewar J."/>
            <person name="Goldberg J."/>
            <person name="Griggs A."/>
            <person name="Gujja S."/>
            <person name="Hansen M."/>
            <person name="Howarth C."/>
            <person name="Imamovic A."/>
            <person name="Larimer J."/>
            <person name="McCowan C."/>
            <person name="Murphy C."/>
            <person name="Pearson M."/>
            <person name="Priest M."/>
            <person name="Roberts A."/>
            <person name="Saif S."/>
            <person name="Shea T."/>
            <person name="Sykes S."/>
            <person name="Wortman J."/>
            <person name="Nusbaum C."/>
            <person name="Birren B."/>
        </authorList>
    </citation>
    <scope>NUCLEOTIDE SEQUENCE [LARGE SCALE GENOMIC DNA]</scope>
    <source>
        <strain evidence="2 3">CBS 10435</strain>
    </source>
</reference>
<dbReference type="EMBL" id="KI669463">
    <property type="protein sequence ID" value="OCF57318.1"/>
    <property type="molecule type" value="Genomic_DNA"/>
</dbReference>
<feature type="signal peptide" evidence="1">
    <location>
        <begin position="1"/>
        <end position="20"/>
    </location>
</feature>
<evidence type="ECO:0000313" key="2">
    <source>
        <dbReference type="EMBL" id="OCF57318.1"/>
    </source>
</evidence>
<evidence type="ECO:0008006" key="4">
    <source>
        <dbReference type="Google" id="ProtNLM"/>
    </source>
</evidence>
<reference evidence="3" key="2">
    <citation type="submission" date="2013-12" db="EMBL/GenBank/DDBJ databases">
        <title>Evolution of pathogenesis and genome organization in the Tremellales.</title>
        <authorList>
            <person name="Cuomo C."/>
            <person name="Litvintseva A."/>
            <person name="Heitman J."/>
            <person name="Chen Y."/>
            <person name="Sun S."/>
            <person name="Springer D."/>
            <person name="Dromer F."/>
            <person name="Young S."/>
            <person name="Zeng Q."/>
            <person name="Chapman S."/>
            <person name="Gujja S."/>
            <person name="Saif S."/>
            <person name="Birren B."/>
        </authorList>
    </citation>
    <scope>NUCLEOTIDE SEQUENCE [LARGE SCALE GENOMIC DNA]</scope>
    <source>
        <strain evidence="3">CBS 10435</strain>
    </source>
</reference>
<dbReference type="SUPFAM" id="SSF54001">
    <property type="entry name" value="Cysteine proteinases"/>
    <property type="match status" value="1"/>
</dbReference>
<organism evidence="2 3">
    <name type="scientific">Kwoniella mangroviensis CBS 10435</name>
    <dbReference type="NCBI Taxonomy" id="1331196"/>
    <lineage>
        <taxon>Eukaryota</taxon>
        <taxon>Fungi</taxon>
        <taxon>Dikarya</taxon>
        <taxon>Basidiomycota</taxon>
        <taxon>Agaricomycotina</taxon>
        <taxon>Tremellomycetes</taxon>
        <taxon>Tremellales</taxon>
        <taxon>Cryptococcaceae</taxon>
        <taxon>Kwoniella</taxon>
    </lineage>
</organism>
<gene>
    <name evidence="2" type="ORF">L486_04774</name>
</gene>
<evidence type="ECO:0000313" key="3">
    <source>
        <dbReference type="Proteomes" id="UP000092583"/>
    </source>
</evidence>
<protein>
    <recommendedName>
        <fullName evidence="4">Calpain catalytic domain-containing protein</fullName>
    </recommendedName>
</protein>
<name>A0A1B9IP15_9TREE</name>
<dbReference type="AlphaFoldDB" id="A0A1B9IP15"/>
<dbReference type="OrthoDB" id="2600714at2759"/>
<evidence type="ECO:0000256" key="1">
    <source>
        <dbReference type="SAM" id="SignalP"/>
    </source>
</evidence>
<feature type="chain" id="PRO_5008628780" description="Calpain catalytic domain-containing protein" evidence="1">
    <location>
        <begin position="21"/>
        <end position="260"/>
    </location>
</feature>
<sequence length="260" mass="28587">MLTNLFGFSLVLSTALLIDASPIYKRDAGPLFGSSGIPSPDDIEQHHLDCGYVASIMTLTDRAPLYVKSLISFDDGADINSIEQATATCWTLPEDEEGVKSEIRKTQLNVGDVRHRNDSKTDIWWPGALYQAPIHQGVVTDPRGEGGMPSLAPGIAMTIITGKRAEGKQPKDLEDFWQMILKVNDSPMVLQTKAEGCTTLWGAHAYAITKATEDTPGDRMVDLLNTNGEREHLTAQQIFADTVLLVNWVDYPSFVDERVP</sequence>
<proteinExistence type="predicted"/>